<gene>
    <name evidence="2" type="ORF">NTJ_02335</name>
</gene>
<proteinExistence type="predicted"/>
<sequence>MPLISLFSLIKPCVPYSQKTRRQSHFKRPLSHTPQSPHVLANLVTRVPHDRSSRLPLPTYPSPDLVPIRQNTTPAPSAAHEAEEKFYGIEIESGVDRVKRHWFISWE</sequence>
<feature type="region of interest" description="Disordered" evidence="1">
    <location>
        <begin position="52"/>
        <end position="81"/>
    </location>
</feature>
<reference evidence="2 3" key="1">
    <citation type="submission" date="2023-09" db="EMBL/GenBank/DDBJ databases">
        <title>Nesidiocoris tenuis whole genome shotgun sequence.</title>
        <authorList>
            <person name="Shibata T."/>
            <person name="Shimoda M."/>
            <person name="Kobayashi T."/>
            <person name="Uehara T."/>
        </authorList>
    </citation>
    <scope>NUCLEOTIDE SEQUENCE [LARGE SCALE GENOMIC DNA]</scope>
    <source>
        <strain evidence="2 3">Japan</strain>
    </source>
</reference>
<accession>A0ABN7ABX9</accession>
<protein>
    <submittedName>
        <fullName evidence="2">Uncharacterized protein</fullName>
    </submittedName>
</protein>
<keyword evidence="3" id="KW-1185">Reference proteome</keyword>
<name>A0ABN7ABX9_9HEMI</name>
<evidence type="ECO:0000313" key="3">
    <source>
        <dbReference type="Proteomes" id="UP001307889"/>
    </source>
</evidence>
<evidence type="ECO:0000256" key="1">
    <source>
        <dbReference type="SAM" id="MobiDB-lite"/>
    </source>
</evidence>
<dbReference type="Proteomes" id="UP001307889">
    <property type="component" value="Chromosome 1"/>
</dbReference>
<organism evidence="2 3">
    <name type="scientific">Nesidiocoris tenuis</name>
    <dbReference type="NCBI Taxonomy" id="355587"/>
    <lineage>
        <taxon>Eukaryota</taxon>
        <taxon>Metazoa</taxon>
        <taxon>Ecdysozoa</taxon>
        <taxon>Arthropoda</taxon>
        <taxon>Hexapoda</taxon>
        <taxon>Insecta</taxon>
        <taxon>Pterygota</taxon>
        <taxon>Neoptera</taxon>
        <taxon>Paraneoptera</taxon>
        <taxon>Hemiptera</taxon>
        <taxon>Heteroptera</taxon>
        <taxon>Panheteroptera</taxon>
        <taxon>Cimicomorpha</taxon>
        <taxon>Miridae</taxon>
        <taxon>Dicyphina</taxon>
        <taxon>Nesidiocoris</taxon>
    </lineage>
</organism>
<evidence type="ECO:0000313" key="2">
    <source>
        <dbReference type="EMBL" id="BES89528.1"/>
    </source>
</evidence>
<dbReference type="EMBL" id="AP028909">
    <property type="protein sequence ID" value="BES89528.1"/>
    <property type="molecule type" value="Genomic_DNA"/>
</dbReference>